<reference evidence="1 2" key="1">
    <citation type="submission" date="2015-09" db="EMBL/GenBank/DDBJ databases">
        <title>Genome announcement of multiple Pseudomonas syringae strains.</title>
        <authorList>
            <person name="Thakur S."/>
            <person name="Wang P.W."/>
            <person name="Gong Y."/>
            <person name="Weir B.S."/>
            <person name="Guttman D.S."/>
        </authorList>
    </citation>
    <scope>NUCLEOTIDE SEQUENCE [LARGE SCALE GENOMIC DNA]</scope>
    <source>
        <strain evidence="1 2">ICMP3507</strain>
    </source>
</reference>
<sequence length="41" mass="4562">MALGVSESPLRVPIGFTRGRAVQSWGKGMPYEHFFANWSGH</sequence>
<accession>A0A0N8RXB3</accession>
<evidence type="ECO:0000313" key="2">
    <source>
        <dbReference type="Proteomes" id="UP000050265"/>
    </source>
</evidence>
<organism evidence="1 2">
    <name type="scientific">Pseudomonas amygdali pv. lachrymans</name>
    <name type="common">Pseudomonas syringae pv. lachrymans</name>
    <dbReference type="NCBI Taxonomy" id="53707"/>
    <lineage>
        <taxon>Bacteria</taxon>
        <taxon>Pseudomonadati</taxon>
        <taxon>Pseudomonadota</taxon>
        <taxon>Gammaproteobacteria</taxon>
        <taxon>Pseudomonadales</taxon>
        <taxon>Pseudomonadaceae</taxon>
        <taxon>Pseudomonas</taxon>
        <taxon>Pseudomonas amygdali</taxon>
    </lineage>
</organism>
<proteinExistence type="predicted"/>
<dbReference type="EMBL" id="LJQP01000192">
    <property type="protein sequence ID" value="KPX70311.1"/>
    <property type="molecule type" value="Genomic_DNA"/>
</dbReference>
<comment type="caution">
    <text evidence="1">The sequence shown here is derived from an EMBL/GenBank/DDBJ whole genome shotgun (WGS) entry which is preliminary data.</text>
</comment>
<gene>
    <name evidence="1" type="ORF">ALO35_200020</name>
</gene>
<evidence type="ECO:0000313" key="1">
    <source>
        <dbReference type="EMBL" id="KPX70311.1"/>
    </source>
</evidence>
<protein>
    <submittedName>
        <fullName evidence="1">Uncharacterized protein</fullName>
    </submittedName>
</protein>
<name>A0A0N8RXB3_PSEAV</name>
<dbReference type="AlphaFoldDB" id="A0A0N8RXB3"/>
<dbReference type="Proteomes" id="UP000050265">
    <property type="component" value="Unassembled WGS sequence"/>
</dbReference>